<comment type="caution">
    <text evidence="5">The sequence shown here is derived from an EMBL/GenBank/DDBJ whole genome shotgun (WGS) entry which is preliminary data.</text>
</comment>
<dbReference type="EMBL" id="VFON01000001">
    <property type="protein sequence ID" value="TQL44074.1"/>
    <property type="molecule type" value="Genomic_DNA"/>
</dbReference>
<feature type="domain" description="Bacterial repeat" evidence="3">
    <location>
        <begin position="467"/>
        <end position="524"/>
    </location>
</feature>
<dbReference type="Proteomes" id="UP000319094">
    <property type="component" value="Unassembled WGS sequence"/>
</dbReference>
<keyword evidence="2" id="KW-0732">Signal</keyword>
<evidence type="ECO:0000256" key="2">
    <source>
        <dbReference type="SAM" id="SignalP"/>
    </source>
</evidence>
<evidence type="ECO:0000313" key="5">
    <source>
        <dbReference type="EMBL" id="TQL44074.1"/>
    </source>
</evidence>
<proteinExistence type="predicted"/>
<dbReference type="Pfam" id="PF20597">
    <property type="entry name" value="pAdhesive_15"/>
    <property type="match status" value="1"/>
</dbReference>
<dbReference type="NCBIfam" id="TIGR04215">
    <property type="entry name" value="choice_anch_A"/>
    <property type="match status" value="1"/>
</dbReference>
<dbReference type="AlphaFoldDB" id="A0A542Y7W6"/>
<dbReference type="Pfam" id="PF18998">
    <property type="entry name" value="Flg_new_2"/>
    <property type="match status" value="4"/>
</dbReference>
<dbReference type="OrthoDB" id="4984297at2"/>
<feature type="transmembrane region" description="Helical" evidence="1">
    <location>
        <begin position="996"/>
        <end position="1016"/>
    </location>
</feature>
<evidence type="ECO:0000313" key="6">
    <source>
        <dbReference type="Proteomes" id="UP000319094"/>
    </source>
</evidence>
<evidence type="ECO:0000259" key="3">
    <source>
        <dbReference type="Pfam" id="PF18998"/>
    </source>
</evidence>
<feature type="signal peptide" evidence="2">
    <location>
        <begin position="1"/>
        <end position="30"/>
    </location>
</feature>
<feature type="domain" description="Bacterial repeat" evidence="3">
    <location>
        <begin position="641"/>
        <end position="694"/>
    </location>
</feature>
<dbReference type="InterPro" id="IPR044060">
    <property type="entry name" value="Bacterial_rp_domain"/>
</dbReference>
<name>A0A542Y7W6_9MICO</name>
<keyword evidence="6" id="KW-1185">Reference proteome</keyword>
<keyword evidence="1" id="KW-1133">Transmembrane helix</keyword>
<dbReference type="InterPro" id="IPR026588">
    <property type="entry name" value="Choice_anch_A"/>
</dbReference>
<accession>A0A542Y7W6</accession>
<keyword evidence="1" id="KW-0812">Transmembrane</keyword>
<protein>
    <submittedName>
        <fullName evidence="5">Choice-of-anchor A domain-containing protein</fullName>
    </submittedName>
</protein>
<feature type="domain" description="Bacterial repeat" evidence="3">
    <location>
        <begin position="814"/>
        <end position="868"/>
    </location>
</feature>
<reference evidence="5 6" key="1">
    <citation type="submission" date="2019-06" db="EMBL/GenBank/DDBJ databases">
        <title>Sequencing the genomes of 1000 actinobacteria strains.</title>
        <authorList>
            <person name="Klenk H.-P."/>
        </authorList>
    </citation>
    <scope>NUCLEOTIDE SEQUENCE [LARGE SCALE GENOMIC DNA]</scope>
    <source>
        <strain evidence="5 6">DSM 8803</strain>
    </source>
</reference>
<evidence type="ECO:0000259" key="4">
    <source>
        <dbReference type="Pfam" id="PF20597"/>
    </source>
</evidence>
<evidence type="ECO:0000256" key="1">
    <source>
        <dbReference type="SAM" id="Phobius"/>
    </source>
</evidence>
<gene>
    <name evidence="5" type="ORF">FB468_2114</name>
</gene>
<sequence length="1027" mass="103152">MSLVRTLSKVASTAIIAGAALVAIPAAAVAAPAANSAESCIPEGGGIGNGNPNAVDGQANVYVGGNFTLTSGAELEGLLVVEGNATFGGAGLYNAGVVGVGSLLTPPPMSDMVLVGGDMAVTQGRQLDVGHAIGGGVRVGGKLTAAPNAIETNGAELVSNVGKAAALGDRTALGGVIAQQSKAYAAMKTTGTATAEYGTLTLKGDGSKNRQVFSLTATEVAAASSLKYENINPEAIVVVNVVGDVAKFNLTAMLNAKGMTMDPMNLDKSAFGALTQRLLWNFPTAKDVVIGGTAQFPGSVLVANPASTTAVKVPGTNGRMWVAGNLVHDLGTGSEIHAFPFLDGDVFGCDPTPPPSVELAQPKVTQAVCLADGKVSAPKVELPTSSTLNYALSGKVAAGETVTVTATSLNGNKIAALVGWTLASDALSATIKITLDDVACDRPVAPVPPTVTQAVCTEDGSATAPKVTVAETAGVTYSVDGDVKAGSTVTITATADEGSFLTEAEGWTLAKDKKTATFTVELKDVACDQPVAPVAPTVTQAVCTEDGSATAPKVTVAETAGVTYEVAGDVKAGSTVTITATADEGSFLTEAEGWTLAKDKKTATFTVELADTACDQPVAPVAPTVTQAVCTEDGSATAPKVTVAETAGITYSLAGDVKAGSTVTITATADKGSFLKPAKGWTVADDKMTATFTVELADTACDQPGTPVMPRISEAECTVSGAPTLPAVTPVVSAGISYTIEGEPVAGGTVTVTATAVEGFFLKVVEGWKYAADNRSATLTVSFADLACDQPVAPVAPIVDQAVCTEEGSATAPTVTVAETVGITYEVAGEVKAGSTVTVTATANAGNFLEEVEGWVLSDDKKSATFTVDLADIACDQPVAPVAPVAPTVTQAVCTEDGSATLPTITFAETVGATYEVIGEVLPGKSVKVVAKPTAGFFFTAADGWVATDAGAEFTVQLDEVDCITIPVKPEPEPTPVPEEKSVPPTDLAVSGAGSLPAVGIGAAALLILGVSALLVTRARRSRSIAE</sequence>
<organism evidence="5 6">
    <name type="scientific">Leucobacter komagatae</name>
    <dbReference type="NCBI Taxonomy" id="55969"/>
    <lineage>
        <taxon>Bacteria</taxon>
        <taxon>Bacillati</taxon>
        <taxon>Actinomycetota</taxon>
        <taxon>Actinomycetes</taxon>
        <taxon>Micrococcales</taxon>
        <taxon>Microbacteriaceae</taxon>
        <taxon>Leucobacter</taxon>
    </lineage>
</organism>
<feature type="domain" description="Choice-of-anchor A" evidence="4">
    <location>
        <begin position="60"/>
        <end position="337"/>
    </location>
</feature>
<feature type="domain" description="Bacterial repeat" evidence="3">
    <location>
        <begin position="554"/>
        <end position="610"/>
    </location>
</feature>
<keyword evidence="1" id="KW-0472">Membrane</keyword>
<feature type="chain" id="PRO_5039261663" evidence="2">
    <location>
        <begin position="31"/>
        <end position="1027"/>
    </location>
</feature>